<dbReference type="RefSeq" id="WP_004098715.1">
    <property type="nucleotide sequence ID" value="NZ_AFGF01000221.1"/>
</dbReference>
<reference evidence="2 3" key="1">
    <citation type="journal article" date="2011" name="EMBO J.">
        <title>Structural diversity of bacterial flagellar motors.</title>
        <authorList>
            <person name="Chen S."/>
            <person name="Beeby M."/>
            <person name="Murphy G.E."/>
            <person name="Leadbetter J.R."/>
            <person name="Hendrixson D.R."/>
            <person name="Briegel A."/>
            <person name="Li Z."/>
            <person name="Shi J."/>
            <person name="Tocheva E.I."/>
            <person name="Muller A."/>
            <person name="Dobro M.J."/>
            <person name="Jensen G.J."/>
        </authorList>
    </citation>
    <scope>NUCLEOTIDE SEQUENCE [LARGE SCALE GENOMIC DNA]</scope>
    <source>
        <strain evidence="2 3">DSM 6540</strain>
    </source>
</reference>
<dbReference type="PROSITE" id="PS00194">
    <property type="entry name" value="THIOREDOXIN_1"/>
    <property type="match status" value="1"/>
</dbReference>
<accession>F7NNJ6</accession>
<dbReference type="InterPro" id="IPR013766">
    <property type="entry name" value="Thioredoxin_domain"/>
</dbReference>
<gene>
    <name evidence="2" type="ORF">ALO_18435</name>
</gene>
<name>F7NNJ6_9FIRM</name>
<dbReference type="InterPro" id="IPR000866">
    <property type="entry name" value="AhpC/TSA"/>
</dbReference>
<sequence>MRKQLLSIILLVFLAIAGLWLSGQQQQATLPAPGEIVQRENSAPAAQTSGADEVGVMVDKKAPGFTLTGLEGKSVEAVVKGQVTILNFWATWCPPCRAEMPELDRFARKHQGVLRFYAVNIKESGDTVKAFLRQNQYQLPVLLDSDGKVAETYAVWAIPTTLILDANGVIRYRKAGAVTLQELEKVIADL</sequence>
<keyword evidence="3" id="KW-1185">Reference proteome</keyword>
<dbReference type="PANTHER" id="PTHR42852">
    <property type="entry name" value="THIOL:DISULFIDE INTERCHANGE PROTEIN DSBE"/>
    <property type="match status" value="1"/>
</dbReference>
<dbReference type="InterPro" id="IPR036249">
    <property type="entry name" value="Thioredoxin-like_sf"/>
</dbReference>
<dbReference type="GO" id="GO:0016209">
    <property type="term" value="F:antioxidant activity"/>
    <property type="evidence" value="ECO:0007669"/>
    <property type="project" value="InterPro"/>
</dbReference>
<feature type="domain" description="Thioredoxin" evidence="1">
    <location>
        <begin position="56"/>
        <end position="190"/>
    </location>
</feature>
<evidence type="ECO:0000259" key="1">
    <source>
        <dbReference type="PROSITE" id="PS51352"/>
    </source>
</evidence>
<dbReference type="STRING" id="1009370.ALO_18435"/>
<dbReference type="CDD" id="cd02966">
    <property type="entry name" value="TlpA_like_family"/>
    <property type="match status" value="1"/>
</dbReference>
<dbReference type="InterPro" id="IPR050553">
    <property type="entry name" value="Thioredoxin_ResA/DsbE_sf"/>
</dbReference>
<evidence type="ECO:0000313" key="3">
    <source>
        <dbReference type="Proteomes" id="UP000003240"/>
    </source>
</evidence>
<dbReference type="Gene3D" id="3.40.30.10">
    <property type="entry name" value="Glutaredoxin"/>
    <property type="match status" value="1"/>
</dbReference>
<comment type="caution">
    <text evidence="2">The sequence shown here is derived from an EMBL/GenBank/DDBJ whole genome shotgun (WGS) entry which is preliminary data.</text>
</comment>
<dbReference type="Proteomes" id="UP000003240">
    <property type="component" value="Unassembled WGS sequence"/>
</dbReference>
<protein>
    <submittedName>
        <fullName evidence="2">Alkyl hydroperoxide reductase/ Thiol specific antioxidant/ Mal allergen</fullName>
    </submittedName>
</protein>
<organism evidence="2 3">
    <name type="scientific">Acetonema longum DSM 6540</name>
    <dbReference type="NCBI Taxonomy" id="1009370"/>
    <lineage>
        <taxon>Bacteria</taxon>
        <taxon>Bacillati</taxon>
        <taxon>Bacillota</taxon>
        <taxon>Negativicutes</taxon>
        <taxon>Acetonemataceae</taxon>
        <taxon>Acetonema</taxon>
    </lineage>
</organism>
<dbReference type="SUPFAM" id="SSF52833">
    <property type="entry name" value="Thioredoxin-like"/>
    <property type="match status" value="1"/>
</dbReference>
<proteinExistence type="predicted"/>
<dbReference type="InterPro" id="IPR017937">
    <property type="entry name" value="Thioredoxin_CS"/>
</dbReference>
<dbReference type="OrthoDB" id="9809733at2"/>
<dbReference type="GO" id="GO:0016491">
    <property type="term" value="F:oxidoreductase activity"/>
    <property type="evidence" value="ECO:0007669"/>
    <property type="project" value="InterPro"/>
</dbReference>
<dbReference type="AlphaFoldDB" id="F7NNJ6"/>
<dbReference type="PROSITE" id="PS51352">
    <property type="entry name" value="THIOREDOXIN_2"/>
    <property type="match status" value="1"/>
</dbReference>
<dbReference type="eggNOG" id="COG0526">
    <property type="taxonomic scope" value="Bacteria"/>
</dbReference>
<evidence type="ECO:0000313" key="2">
    <source>
        <dbReference type="EMBL" id="EGO62437.1"/>
    </source>
</evidence>
<dbReference type="PANTHER" id="PTHR42852:SF17">
    <property type="entry name" value="THIOREDOXIN-LIKE PROTEIN HI_1115"/>
    <property type="match status" value="1"/>
</dbReference>
<dbReference type="Pfam" id="PF00578">
    <property type="entry name" value="AhpC-TSA"/>
    <property type="match status" value="1"/>
</dbReference>
<dbReference type="EMBL" id="AFGF01000221">
    <property type="protein sequence ID" value="EGO62437.1"/>
    <property type="molecule type" value="Genomic_DNA"/>
</dbReference>